<evidence type="ECO:0000313" key="3">
    <source>
        <dbReference type="EMBL" id="SCX23930.1"/>
    </source>
</evidence>
<dbReference type="Pfam" id="PF02720">
    <property type="entry name" value="DUF222"/>
    <property type="match status" value="1"/>
</dbReference>
<dbReference type="InterPro" id="IPR003870">
    <property type="entry name" value="DUF222"/>
</dbReference>
<dbReference type="STRING" id="1502745.SAMN02799620_03550"/>
<feature type="region of interest" description="Disordered" evidence="1">
    <location>
        <begin position="416"/>
        <end position="452"/>
    </location>
</feature>
<feature type="compositionally biased region" description="Basic and acidic residues" evidence="1">
    <location>
        <begin position="440"/>
        <end position="452"/>
    </location>
</feature>
<dbReference type="AlphaFoldDB" id="A0A1G4WJ41"/>
<feature type="domain" description="HNH nuclease" evidence="2">
    <location>
        <begin position="318"/>
        <end position="369"/>
    </location>
</feature>
<feature type="region of interest" description="Disordered" evidence="1">
    <location>
        <begin position="158"/>
        <end position="177"/>
    </location>
</feature>
<proteinExistence type="predicted"/>
<evidence type="ECO:0000259" key="2">
    <source>
        <dbReference type="SMART" id="SM00507"/>
    </source>
</evidence>
<protein>
    <recommendedName>
        <fullName evidence="2">HNH nuclease domain-containing protein</fullName>
    </recommendedName>
</protein>
<organism evidence="3 4">
    <name type="scientific">Mycolicibacterium fluoranthenivorans</name>
    <dbReference type="NCBI Taxonomy" id="258505"/>
    <lineage>
        <taxon>Bacteria</taxon>
        <taxon>Bacillati</taxon>
        <taxon>Actinomycetota</taxon>
        <taxon>Actinomycetes</taxon>
        <taxon>Mycobacteriales</taxon>
        <taxon>Mycobacteriaceae</taxon>
        <taxon>Mycolicibacterium</taxon>
    </lineage>
</organism>
<name>A0A1G4WJ41_9MYCO</name>
<evidence type="ECO:0000313" key="4">
    <source>
        <dbReference type="Proteomes" id="UP000199707"/>
    </source>
</evidence>
<dbReference type="InterPro" id="IPR003615">
    <property type="entry name" value="HNH_nuc"/>
</dbReference>
<reference evidence="4" key="1">
    <citation type="submission" date="2016-10" db="EMBL/GenBank/DDBJ databases">
        <authorList>
            <person name="Varghese N."/>
            <person name="Submissions S."/>
        </authorList>
    </citation>
    <scope>NUCLEOTIDE SEQUENCE [LARGE SCALE GENOMIC DNA]</scope>
    <source>
        <strain evidence="4">UNC267MFSha1.1M11</strain>
    </source>
</reference>
<gene>
    <name evidence="3" type="ORF">SAMN02799620_03550</name>
</gene>
<accession>A0A1G4WJ41</accession>
<dbReference type="Proteomes" id="UP000199707">
    <property type="component" value="Unassembled WGS sequence"/>
</dbReference>
<dbReference type="RefSeq" id="WP_090359224.1">
    <property type="nucleotide sequence ID" value="NZ_FMUB01000007.1"/>
</dbReference>
<evidence type="ECO:0000256" key="1">
    <source>
        <dbReference type="SAM" id="MobiDB-lite"/>
    </source>
</evidence>
<dbReference type="CDD" id="cd00085">
    <property type="entry name" value="HNHc"/>
    <property type="match status" value="1"/>
</dbReference>
<dbReference type="EMBL" id="FMUB01000007">
    <property type="protein sequence ID" value="SCX23930.1"/>
    <property type="molecule type" value="Genomic_DNA"/>
</dbReference>
<dbReference type="SMART" id="SM00507">
    <property type="entry name" value="HNHc"/>
    <property type="match status" value="1"/>
</dbReference>
<sequence>MFEVLLERSAAGEALDRMTAAVRAENAAGARRLEAIADLYEIRAPGADVERLNWAIDGYAGLAAEVAVGLGISRSRADAQLRVAIALRDRLPAVATVHLSGEVDYRLVTTVINRTDLVDDPARLAVIDVQIAAKLLEWMRLSGPVQEQRIDEVIARSDPAGVRTPGPARDKRRVDVAPAPGGMSDVWARVEAAAGAAFDTLLNTMADSVCADDPRTKHQRRSDAILAIGLGTALACECGNAACPAADPGRPAIAGRFVIHVIATPATLTADPHAPGYLPGHGVLPADQVTALVRAGAAVKDIPIPAPEAEPGYRPSTALAQFVRTRDLTCRFPGCAVRAEYCDLDHTVSWPGGPTHPSNLKCLCRFHHLLKTFHDGWTDTQYPDGTVAWRTPTGQVHTTTPEGAHWFPALATPTGTPAVHTAAPPSPLRGLKMPRRRQTRTAEHTQRVTHERGTNLERLNQRQAERRLLAWQLEDHLYEQAALDDTPIPF</sequence>